<proteinExistence type="predicted"/>
<organism evidence="1">
    <name type="scientific">marine metagenome</name>
    <dbReference type="NCBI Taxonomy" id="408172"/>
    <lineage>
        <taxon>unclassified sequences</taxon>
        <taxon>metagenomes</taxon>
        <taxon>ecological metagenomes</taxon>
    </lineage>
</organism>
<protein>
    <recommendedName>
        <fullName evidence="2">Glycosyltransferase subfamily 4-like N-terminal domain-containing protein</fullName>
    </recommendedName>
</protein>
<evidence type="ECO:0008006" key="2">
    <source>
        <dbReference type="Google" id="ProtNLM"/>
    </source>
</evidence>
<accession>A0A383CXT9</accession>
<gene>
    <name evidence="1" type="ORF">METZ01_LOCUS489714</name>
</gene>
<dbReference type="EMBL" id="UINC01212501">
    <property type="protein sequence ID" value="SVE36860.1"/>
    <property type="molecule type" value="Genomic_DNA"/>
</dbReference>
<reference evidence="1" key="1">
    <citation type="submission" date="2018-05" db="EMBL/GenBank/DDBJ databases">
        <authorList>
            <person name="Lanie J.A."/>
            <person name="Ng W.-L."/>
            <person name="Kazmierczak K.M."/>
            <person name="Andrzejewski T.M."/>
            <person name="Davidsen T.M."/>
            <person name="Wayne K.J."/>
            <person name="Tettelin H."/>
            <person name="Glass J.I."/>
            <person name="Rusch D."/>
            <person name="Podicherti R."/>
            <person name="Tsui H.-C.T."/>
            <person name="Winkler M.E."/>
        </authorList>
    </citation>
    <scope>NUCLEOTIDE SEQUENCE</scope>
</reference>
<name>A0A383CXT9_9ZZZZ</name>
<dbReference type="AlphaFoldDB" id="A0A383CXT9"/>
<feature type="non-terminal residue" evidence="1">
    <location>
        <position position="82"/>
    </location>
</feature>
<evidence type="ECO:0000313" key="1">
    <source>
        <dbReference type="EMBL" id="SVE36860.1"/>
    </source>
</evidence>
<sequence length="82" mass="9163">MRIVWWIDHLGPGGAQQMLTRLIENMASSGIYQVVICLNSVVDPNILARIKAVGVEVNVVGKKRFITGVGFISAWQWLRRGQ</sequence>